<comment type="caution">
    <text evidence="3">The sequence shown here is derived from an EMBL/GenBank/DDBJ whole genome shotgun (WGS) entry which is preliminary data.</text>
</comment>
<dbReference type="EMBL" id="CAJEWN010000244">
    <property type="protein sequence ID" value="CAD2174879.1"/>
    <property type="molecule type" value="Genomic_DNA"/>
</dbReference>
<dbReference type="EC" id="5.6.2.3" evidence="1"/>
<comment type="catalytic activity">
    <reaction evidence="1">
        <text>ATP + H2O = ADP + phosphate + H(+)</text>
        <dbReference type="Rhea" id="RHEA:13065"/>
        <dbReference type="ChEBI" id="CHEBI:15377"/>
        <dbReference type="ChEBI" id="CHEBI:15378"/>
        <dbReference type="ChEBI" id="CHEBI:30616"/>
        <dbReference type="ChEBI" id="CHEBI:43474"/>
        <dbReference type="ChEBI" id="CHEBI:456216"/>
        <dbReference type="EC" id="5.6.2.3"/>
    </reaction>
</comment>
<evidence type="ECO:0000256" key="1">
    <source>
        <dbReference type="RuleBase" id="RU363044"/>
    </source>
</evidence>
<keyword evidence="1" id="KW-0234">DNA repair</keyword>
<dbReference type="GO" id="GO:0043139">
    <property type="term" value="F:5'-3' DNA helicase activity"/>
    <property type="evidence" value="ECO:0007669"/>
    <property type="project" value="UniProtKB-EC"/>
</dbReference>
<proteinExistence type="inferred from homology"/>
<dbReference type="InterPro" id="IPR010285">
    <property type="entry name" value="DNA_helicase_pif1-like_DEAD"/>
</dbReference>
<name>A0A6V7VIT6_MELEN</name>
<dbReference type="GO" id="GO:0005524">
    <property type="term" value="F:ATP binding"/>
    <property type="evidence" value="ECO:0007669"/>
    <property type="project" value="UniProtKB-KW"/>
</dbReference>
<accession>A0A6V7VIT6</accession>
<comment type="cofactor">
    <cofactor evidence="1">
        <name>Mg(2+)</name>
        <dbReference type="ChEBI" id="CHEBI:18420"/>
    </cofactor>
</comment>
<keyword evidence="1" id="KW-0067">ATP-binding</keyword>
<dbReference type="AlphaFoldDB" id="A0A6V7VIT6"/>
<protein>
    <recommendedName>
        <fullName evidence="1">ATP-dependent DNA helicase</fullName>
        <ecNumber evidence="1">5.6.2.3</ecNumber>
    </recommendedName>
</protein>
<keyword evidence="1" id="KW-0547">Nucleotide-binding</keyword>
<organism evidence="3 4">
    <name type="scientific">Meloidogyne enterolobii</name>
    <name type="common">Root-knot nematode worm</name>
    <name type="synonym">Meloidogyne mayaguensis</name>
    <dbReference type="NCBI Taxonomy" id="390850"/>
    <lineage>
        <taxon>Eukaryota</taxon>
        <taxon>Metazoa</taxon>
        <taxon>Ecdysozoa</taxon>
        <taxon>Nematoda</taxon>
        <taxon>Chromadorea</taxon>
        <taxon>Rhabditida</taxon>
        <taxon>Tylenchina</taxon>
        <taxon>Tylenchomorpha</taxon>
        <taxon>Tylenchoidea</taxon>
        <taxon>Meloidogynidae</taxon>
        <taxon>Meloidogyninae</taxon>
        <taxon>Meloidogyne</taxon>
    </lineage>
</organism>
<dbReference type="GO" id="GO:0006281">
    <property type="term" value="P:DNA repair"/>
    <property type="evidence" value="ECO:0007669"/>
    <property type="project" value="UniProtKB-KW"/>
</dbReference>
<dbReference type="GO" id="GO:0016787">
    <property type="term" value="F:hydrolase activity"/>
    <property type="evidence" value="ECO:0007669"/>
    <property type="project" value="UniProtKB-KW"/>
</dbReference>
<keyword evidence="1" id="KW-0227">DNA damage</keyword>
<dbReference type="PANTHER" id="PTHR10492">
    <property type="match status" value="1"/>
</dbReference>
<keyword evidence="1" id="KW-0233">DNA recombination</keyword>
<dbReference type="GO" id="GO:0000723">
    <property type="term" value="P:telomere maintenance"/>
    <property type="evidence" value="ECO:0007669"/>
    <property type="project" value="InterPro"/>
</dbReference>
<keyword evidence="1" id="KW-0378">Hydrolase</keyword>
<keyword evidence="1" id="KW-0347">Helicase</keyword>
<comment type="similarity">
    <text evidence="1">Belongs to the helicase family.</text>
</comment>
<evidence type="ECO:0000313" key="3">
    <source>
        <dbReference type="EMBL" id="CAD2174879.1"/>
    </source>
</evidence>
<dbReference type="GO" id="GO:0006310">
    <property type="term" value="P:DNA recombination"/>
    <property type="evidence" value="ECO:0007669"/>
    <property type="project" value="UniProtKB-KW"/>
</dbReference>
<evidence type="ECO:0000259" key="2">
    <source>
        <dbReference type="Pfam" id="PF05970"/>
    </source>
</evidence>
<dbReference type="SUPFAM" id="SSF52540">
    <property type="entry name" value="P-loop containing nucleoside triphosphate hydrolases"/>
    <property type="match status" value="1"/>
</dbReference>
<dbReference type="Pfam" id="PF05970">
    <property type="entry name" value="PIF1"/>
    <property type="match status" value="1"/>
</dbReference>
<dbReference type="OrthoDB" id="5864836at2759"/>
<dbReference type="PANTHER" id="PTHR10492:SF57">
    <property type="entry name" value="ATP-DEPENDENT DNA HELICASE"/>
    <property type="match status" value="1"/>
</dbReference>
<sequence length="121" mass="13754">MAYSGIAATQLQKGRTLHNRFKLPLNIKKTSTSGIEIKSKEAEEIKNTDIFVWDEAPMASRFTLDIIDKKLKEIMNNQMPFGGKIFVLSGDFRQCLPIKEFGTRSEIIDLLIKNSFLGIIF</sequence>
<dbReference type="Proteomes" id="UP000580250">
    <property type="component" value="Unassembled WGS sequence"/>
</dbReference>
<feature type="domain" description="DNA helicase Pif1-like DEAD-box helicase" evidence="2">
    <location>
        <begin position="2"/>
        <end position="116"/>
    </location>
</feature>
<evidence type="ECO:0000313" key="4">
    <source>
        <dbReference type="Proteomes" id="UP000580250"/>
    </source>
</evidence>
<gene>
    <name evidence="3" type="ORF">MENT_LOCUS26576</name>
</gene>
<dbReference type="InterPro" id="IPR027417">
    <property type="entry name" value="P-loop_NTPase"/>
</dbReference>
<dbReference type="Gene3D" id="3.40.50.300">
    <property type="entry name" value="P-loop containing nucleotide triphosphate hydrolases"/>
    <property type="match status" value="1"/>
</dbReference>
<reference evidence="3 4" key="1">
    <citation type="submission" date="2020-08" db="EMBL/GenBank/DDBJ databases">
        <authorList>
            <person name="Koutsovoulos G."/>
            <person name="Danchin GJ E."/>
        </authorList>
    </citation>
    <scope>NUCLEOTIDE SEQUENCE [LARGE SCALE GENOMIC DNA]</scope>
</reference>